<gene>
    <name evidence="2" type="ORF">ES674_07880</name>
</gene>
<dbReference type="AlphaFoldDB" id="A0A5D0RG25"/>
<organism evidence="2 3">
    <name type="scientific">Bizionia myxarmorum</name>
    <dbReference type="NCBI Taxonomy" id="291186"/>
    <lineage>
        <taxon>Bacteria</taxon>
        <taxon>Pseudomonadati</taxon>
        <taxon>Bacteroidota</taxon>
        <taxon>Flavobacteriia</taxon>
        <taxon>Flavobacteriales</taxon>
        <taxon>Flavobacteriaceae</taxon>
        <taxon>Bizionia</taxon>
    </lineage>
</organism>
<dbReference type="Proteomes" id="UP000323720">
    <property type="component" value="Unassembled WGS sequence"/>
</dbReference>
<reference evidence="2 3" key="1">
    <citation type="submission" date="2019-08" db="EMBL/GenBank/DDBJ databases">
        <title>Genomes of Antarctic Bizionia species.</title>
        <authorList>
            <person name="Bowman J.P."/>
        </authorList>
    </citation>
    <scope>NUCLEOTIDE SEQUENCE [LARGE SCALE GENOMIC DNA]</scope>
    <source>
        <strain evidence="2 3">ADA-4</strain>
    </source>
</reference>
<keyword evidence="1" id="KW-1133">Transmembrane helix</keyword>
<comment type="caution">
    <text evidence="2">The sequence shown here is derived from an EMBL/GenBank/DDBJ whole genome shotgun (WGS) entry which is preliminary data.</text>
</comment>
<keyword evidence="1" id="KW-0812">Transmembrane</keyword>
<dbReference type="RefSeq" id="WP_148403391.1">
    <property type="nucleotide sequence ID" value="NZ_VSKK01000001.1"/>
</dbReference>
<evidence type="ECO:0000256" key="1">
    <source>
        <dbReference type="SAM" id="Phobius"/>
    </source>
</evidence>
<feature type="transmembrane region" description="Helical" evidence="1">
    <location>
        <begin position="93"/>
        <end position="113"/>
    </location>
</feature>
<evidence type="ECO:0000313" key="2">
    <source>
        <dbReference type="EMBL" id="TYB79658.1"/>
    </source>
</evidence>
<feature type="transmembrane region" description="Helical" evidence="1">
    <location>
        <begin position="28"/>
        <end position="47"/>
    </location>
</feature>
<feature type="transmembrane region" description="Helical" evidence="1">
    <location>
        <begin position="145"/>
        <end position="169"/>
    </location>
</feature>
<evidence type="ECO:0008006" key="4">
    <source>
        <dbReference type="Google" id="ProtNLM"/>
    </source>
</evidence>
<evidence type="ECO:0000313" key="3">
    <source>
        <dbReference type="Proteomes" id="UP000323720"/>
    </source>
</evidence>
<accession>A0A5D0RG25</accession>
<sequence>MSAVMVLFLVFSFIGDFSSVLYSNQLVINLSSLFYCISYFLLAYAAISRIRIFNIDKVVGICLLLVFSINSYLMFQLYSVLMVKIADATEVTLFGIKSIALLALAFVAFATYLSKDSKSSILFLATALCFGFADVLYYISNYYVFHWSFVVLDRSLHVVGLFFLFNYIIEYNRKRKKRLVLQNVSSAEGVFV</sequence>
<feature type="transmembrane region" description="Helical" evidence="1">
    <location>
        <begin position="59"/>
        <end position="81"/>
    </location>
</feature>
<keyword evidence="3" id="KW-1185">Reference proteome</keyword>
<feature type="transmembrane region" description="Helical" evidence="1">
    <location>
        <begin position="120"/>
        <end position="139"/>
    </location>
</feature>
<name>A0A5D0RG25_9FLAO</name>
<dbReference type="OrthoDB" id="1437664at2"/>
<proteinExistence type="predicted"/>
<keyword evidence="1" id="KW-0472">Membrane</keyword>
<dbReference type="EMBL" id="VSKK01000001">
    <property type="protein sequence ID" value="TYB79658.1"/>
    <property type="molecule type" value="Genomic_DNA"/>
</dbReference>
<protein>
    <recommendedName>
        <fullName evidence="4">Lysoplasmalogenase</fullName>
    </recommendedName>
</protein>